<keyword evidence="6" id="KW-1185">Reference proteome</keyword>
<evidence type="ECO:0000313" key="6">
    <source>
        <dbReference type="Proteomes" id="UP001154078"/>
    </source>
</evidence>
<evidence type="ECO:0000256" key="2">
    <source>
        <dbReference type="ARBA" id="ARBA00022723"/>
    </source>
</evidence>
<dbReference type="EMBL" id="OV121133">
    <property type="protein sequence ID" value="CAH0551288.1"/>
    <property type="molecule type" value="Genomic_DNA"/>
</dbReference>
<protein>
    <submittedName>
        <fullName evidence="5">Uncharacterized protein</fullName>
    </submittedName>
</protein>
<dbReference type="AlphaFoldDB" id="A0A9P0AZG2"/>
<evidence type="ECO:0000256" key="4">
    <source>
        <dbReference type="ARBA" id="ARBA00038402"/>
    </source>
</evidence>
<keyword evidence="1" id="KW-0819">tRNA processing</keyword>
<name>A0A9P0AZG2_BRAAE</name>
<dbReference type="GO" id="GO:0046872">
    <property type="term" value="F:metal ion binding"/>
    <property type="evidence" value="ECO:0007669"/>
    <property type="project" value="UniProtKB-KW"/>
</dbReference>
<dbReference type="OrthoDB" id="128536at2759"/>
<proteinExistence type="inferred from homology"/>
<evidence type="ECO:0000313" key="5">
    <source>
        <dbReference type="EMBL" id="CAH0551288.1"/>
    </source>
</evidence>
<keyword evidence="2" id="KW-0479">Metal-binding</keyword>
<sequence length="147" mass="16847">MSKVKKCVGKEGFQRVNYLYQVSNELATESIPCNVASTLYSNLLVNISKKTVQRIDIPIKRTICKGCRSLLLAGVTCTVRIKKKRAIWKCVKCNVEKRFDARREHVPWTQNKDSVVEILDYNPNTQSQLTENVSKINIEDRNNKDVS</sequence>
<reference evidence="5" key="1">
    <citation type="submission" date="2021-12" db="EMBL/GenBank/DDBJ databases">
        <authorList>
            <person name="King R."/>
        </authorList>
    </citation>
    <scope>NUCLEOTIDE SEQUENCE</scope>
</reference>
<dbReference type="Proteomes" id="UP001154078">
    <property type="component" value="Chromosome 2"/>
</dbReference>
<gene>
    <name evidence="5" type="ORF">MELIAE_LOCUS3932</name>
</gene>
<comment type="similarity">
    <text evidence="4">Belongs to the eukaryotic/archaeal RNase P protein component 4 family.</text>
</comment>
<dbReference type="GO" id="GO:0005655">
    <property type="term" value="C:nucleolar ribonuclease P complex"/>
    <property type="evidence" value="ECO:0007669"/>
    <property type="project" value="TreeGrafter"/>
</dbReference>
<keyword evidence="3" id="KW-0862">Zinc</keyword>
<accession>A0A9P0AZG2</accession>
<evidence type="ECO:0000256" key="1">
    <source>
        <dbReference type="ARBA" id="ARBA00022694"/>
    </source>
</evidence>
<dbReference type="Gene3D" id="6.20.50.20">
    <property type="match status" value="1"/>
</dbReference>
<dbReference type="InterPro" id="IPR007175">
    <property type="entry name" value="Rpr2/Snm1/Rpp21"/>
</dbReference>
<dbReference type="Pfam" id="PF04032">
    <property type="entry name" value="Rpr2"/>
    <property type="match status" value="1"/>
</dbReference>
<dbReference type="GO" id="GO:0008033">
    <property type="term" value="P:tRNA processing"/>
    <property type="evidence" value="ECO:0007669"/>
    <property type="project" value="UniProtKB-KW"/>
</dbReference>
<evidence type="ECO:0000256" key="3">
    <source>
        <dbReference type="ARBA" id="ARBA00022833"/>
    </source>
</evidence>
<dbReference type="PANTHER" id="PTHR14742">
    <property type="entry name" value="RIBONUCLEASE P SUBUNIT P21"/>
    <property type="match status" value="1"/>
</dbReference>
<organism evidence="5 6">
    <name type="scientific">Brassicogethes aeneus</name>
    <name type="common">Rape pollen beetle</name>
    <name type="synonym">Meligethes aeneus</name>
    <dbReference type="NCBI Taxonomy" id="1431903"/>
    <lineage>
        <taxon>Eukaryota</taxon>
        <taxon>Metazoa</taxon>
        <taxon>Ecdysozoa</taxon>
        <taxon>Arthropoda</taxon>
        <taxon>Hexapoda</taxon>
        <taxon>Insecta</taxon>
        <taxon>Pterygota</taxon>
        <taxon>Neoptera</taxon>
        <taxon>Endopterygota</taxon>
        <taxon>Coleoptera</taxon>
        <taxon>Polyphaga</taxon>
        <taxon>Cucujiformia</taxon>
        <taxon>Nitidulidae</taxon>
        <taxon>Meligethinae</taxon>
        <taxon>Brassicogethes</taxon>
    </lineage>
</organism>
<dbReference type="PANTHER" id="PTHR14742:SF0">
    <property type="entry name" value="RIBONUCLEASE P PROTEIN SUBUNIT P21"/>
    <property type="match status" value="1"/>
</dbReference>